<gene>
    <name evidence="2" type="ORF">IHE44_0008657</name>
    <name evidence="1" type="ORF">IHE44_012708</name>
</gene>
<evidence type="ECO:0000313" key="1">
    <source>
        <dbReference type="EMBL" id="KAG0120331.1"/>
    </source>
</evidence>
<evidence type="ECO:0000313" key="2">
    <source>
        <dbReference type="EMBL" id="KAI1230776.1"/>
    </source>
</evidence>
<dbReference type="EMBL" id="JADDUC010000064">
    <property type="protein sequence ID" value="KAG0120331.1"/>
    <property type="molecule type" value="Genomic_DNA"/>
</dbReference>
<sequence length="258" mass="27430">MLSNAFGFFFQYDRLNLLKTGLHKAFFHVLLAERDDFNQILYEWIRYGQKSQSWYNGGWDVVTLVTLVTNRAATLQALCISQGAPVALLQAQIGVTFAQSGPPGGSEVAIGKCSSQPQPATIPALLLPLMSEWGPAECGTVAGTASSGLTQGRGRGRNVLGVSSIGCSTGRNRSWDRGSGFKNKIQDKGCEQMPQPELAAAKPWLCHQPRDATNFSCLVCSPLDPTGAFLGLPSLSLGKVGGKGSSVNPRSPSAMKIG</sequence>
<organism evidence="1">
    <name type="scientific">Lamprotornis superbus</name>
    <dbReference type="NCBI Taxonomy" id="245042"/>
    <lineage>
        <taxon>Eukaryota</taxon>
        <taxon>Metazoa</taxon>
        <taxon>Chordata</taxon>
        <taxon>Craniata</taxon>
        <taxon>Vertebrata</taxon>
        <taxon>Euteleostomi</taxon>
        <taxon>Archelosauria</taxon>
        <taxon>Archosauria</taxon>
        <taxon>Dinosauria</taxon>
        <taxon>Saurischia</taxon>
        <taxon>Theropoda</taxon>
        <taxon>Coelurosauria</taxon>
        <taxon>Aves</taxon>
        <taxon>Neognathae</taxon>
        <taxon>Neoaves</taxon>
        <taxon>Telluraves</taxon>
        <taxon>Australaves</taxon>
        <taxon>Passeriformes</taxon>
        <taxon>Sturnidae</taxon>
        <taxon>Lamprotornis</taxon>
    </lineage>
</organism>
<proteinExistence type="predicted"/>
<reference evidence="1" key="1">
    <citation type="submission" date="2020-10" db="EMBL/GenBank/DDBJ databases">
        <title>Feather gene expression reveals the developmental basis of iridescence in African starlings.</title>
        <authorList>
            <person name="Rubenstein D.R."/>
        </authorList>
    </citation>
    <scope>NUCLEOTIDE SEQUENCE</scope>
    <source>
        <strain evidence="1">SS15</strain>
        <tissue evidence="1">Liver</tissue>
    </source>
</reference>
<dbReference type="Proteomes" id="UP000618051">
    <property type="component" value="Unassembled WGS sequence"/>
</dbReference>
<name>A0A835TVD9_9PASS</name>
<comment type="caution">
    <text evidence="1">The sequence shown here is derived from an EMBL/GenBank/DDBJ whole genome shotgun (WGS) entry which is preliminary data.</text>
</comment>
<keyword evidence="3" id="KW-1185">Reference proteome</keyword>
<accession>A0A835TVD9</accession>
<reference evidence="2 3" key="2">
    <citation type="journal article" date="2021" name="J. Hered.">
        <title>Feather Gene Expression Elucidates the Developmental Basis of Plumage Iridescence in African Starlings.</title>
        <authorList>
            <person name="Rubenstein D.R."/>
            <person name="Corvelo A."/>
            <person name="MacManes M.D."/>
            <person name="Maia R."/>
            <person name="Narzisi G."/>
            <person name="Rousaki A."/>
            <person name="Vandenabeele P."/>
            <person name="Shawkey M.D."/>
            <person name="Solomon J."/>
        </authorList>
    </citation>
    <scope>NUCLEOTIDE SEQUENCE [LARGE SCALE GENOMIC DNA]</scope>
    <source>
        <strain evidence="2">SS15</strain>
    </source>
</reference>
<reference evidence="2" key="3">
    <citation type="submission" date="2022-01" db="EMBL/GenBank/DDBJ databases">
        <authorList>
            <person name="Rubenstein D.R."/>
        </authorList>
    </citation>
    <scope>NUCLEOTIDE SEQUENCE</scope>
    <source>
        <strain evidence="2">SS15</strain>
        <tissue evidence="2">Liver</tissue>
    </source>
</reference>
<dbReference type="EMBL" id="JADDUC020000029">
    <property type="protein sequence ID" value="KAI1230776.1"/>
    <property type="molecule type" value="Genomic_DNA"/>
</dbReference>
<dbReference type="AlphaFoldDB" id="A0A835TVD9"/>
<protein>
    <submittedName>
        <fullName evidence="1">Uncharacterized protein</fullName>
    </submittedName>
</protein>
<evidence type="ECO:0000313" key="3">
    <source>
        <dbReference type="Proteomes" id="UP000618051"/>
    </source>
</evidence>